<dbReference type="EMBL" id="OU896717">
    <property type="protein sequence ID" value="CAG9815107.1"/>
    <property type="molecule type" value="Genomic_DNA"/>
</dbReference>
<evidence type="ECO:0000256" key="1">
    <source>
        <dbReference type="SAM" id="MobiDB-lite"/>
    </source>
</evidence>
<feature type="compositionally biased region" description="Basic residues" evidence="1">
    <location>
        <begin position="852"/>
        <end position="862"/>
    </location>
</feature>
<feature type="compositionally biased region" description="Acidic residues" evidence="1">
    <location>
        <begin position="275"/>
        <end position="285"/>
    </location>
</feature>
<accession>A0A9N9X104</accession>
<feature type="compositionally biased region" description="Basic and acidic residues" evidence="1">
    <location>
        <begin position="686"/>
        <end position="698"/>
    </location>
</feature>
<name>A0A9N9X104_PHACE</name>
<feature type="compositionally biased region" description="Polar residues" evidence="1">
    <location>
        <begin position="184"/>
        <end position="217"/>
    </location>
</feature>
<evidence type="ECO:0000313" key="3">
    <source>
        <dbReference type="Proteomes" id="UP001153737"/>
    </source>
</evidence>
<feature type="region of interest" description="Disordered" evidence="1">
    <location>
        <begin position="539"/>
        <end position="601"/>
    </location>
</feature>
<feature type="region of interest" description="Disordered" evidence="1">
    <location>
        <begin position="822"/>
        <end position="863"/>
    </location>
</feature>
<feature type="region of interest" description="Disordered" evidence="1">
    <location>
        <begin position="1"/>
        <end position="78"/>
    </location>
</feature>
<reference evidence="2" key="2">
    <citation type="submission" date="2022-10" db="EMBL/GenBank/DDBJ databases">
        <authorList>
            <consortium name="ENA_rothamsted_submissions"/>
            <consortium name="culmorum"/>
            <person name="King R."/>
        </authorList>
    </citation>
    <scope>NUCLEOTIDE SEQUENCE</scope>
</reference>
<feature type="region of interest" description="Disordered" evidence="1">
    <location>
        <begin position="184"/>
        <end position="218"/>
    </location>
</feature>
<evidence type="ECO:0000313" key="2">
    <source>
        <dbReference type="EMBL" id="CAG9815107.1"/>
    </source>
</evidence>
<feature type="compositionally biased region" description="Acidic residues" evidence="1">
    <location>
        <begin position="16"/>
        <end position="25"/>
    </location>
</feature>
<dbReference type="AlphaFoldDB" id="A0A9N9X104"/>
<proteinExistence type="predicted"/>
<dbReference type="Proteomes" id="UP001153737">
    <property type="component" value="Chromosome 11"/>
</dbReference>
<sequence length="1057" mass="119119">MGKKASRKTRWRTLDIADEQSDSEESNTTTAPRLSKAYQQKSQYNKVPYSSQSTPRRRYQHDGTKSTRSSSTASENKITFNEDEYTRITTPRQDVLFKKGYLNKPRSYQTQTSTGTSTTGNSTGNGTPDHQSTDLEYESQFVFPNGFVDQNGIYYVNSFEPYPLMLYNPPTYYPEFSNCKSKRYSTGSLTESTSPNNEEATSQDLSGGEASNNVSDYSSHRSVHNMVYSDYYANGICPPQEMVDEHCPTDQIRKIKKRRRRKTSRSLTAAQDSTECSDEETDSCTEEVIHPAEITPTEINSITSTETTNPSTSTDPPITKATSTEENTVNGCAEETTESLEDSKAGCETPLEHVSSAVIAPDERAAPEVHSQKPEEPLEHHKPLKYDLKPDAEEFIPRAYRAPEIPVQFIKVPPNFVHIPVVPFNGQNFNPAFIPSGIPIHFLPPDPKMYPNFIGFAPNAPEMEEKGEFIMETTSAGQEVQEHCDNPVTARDEAPTCNGVPETQHSTKKTIDIATVVSKLEEAAKEREELEVQSPKRNHFVKEYRSSPKYKNNYKRSFYNSPRNSPQRQVYQNGTTQDQTAEQTAPEQVDTKNIPDGSLGNDVLAENKFARNSPEKFRKNWKPNYQSRWQQNGAQKSPEFKPRQNYKVYTETKPNSRNYSDTLRNTVPVNPKLVEISTGDIVPETKKVESLRMEEAKTPKTSPKTSVPPLPTSNQWISVSSKKKRKNKNTEEADSSFADQEETTVDDDFEVYDINLLVDVVPSATATEEIIKVEITEGKVEDIISTIAESMISPVEINSLVPNIRSVAEIESELIAKEPEQLEQKEELIQPESEPSEVAKETTEEFIAVAKPKTKKKSKKGSQKTVTKRVIITDIDLSDKCEEIKTPVKKIVKKIEHHEETPEVAPNPVEPIEEVTKDPTLPQDNDEDEKKKSKKKRKKPSKSVTSDNSLPGSTATLTTGESYDFLLDASLADEKDKTNDEISQELDKIIQKGMYSNLEEKMRSLDIDESEGFFKSIFSKISTRDSYDKAGYSKTPDFTKITLFKPATSRQEKMGFF</sequence>
<feature type="compositionally biased region" description="Polar residues" evidence="1">
    <location>
        <begin position="26"/>
        <end position="54"/>
    </location>
</feature>
<feature type="region of interest" description="Disordered" evidence="1">
    <location>
        <begin position="254"/>
        <end position="331"/>
    </location>
</feature>
<feature type="compositionally biased region" description="Polar residues" evidence="1">
    <location>
        <begin position="558"/>
        <end position="586"/>
    </location>
</feature>
<feature type="compositionally biased region" description="Basic residues" evidence="1">
    <location>
        <begin position="1"/>
        <end position="11"/>
    </location>
</feature>
<feature type="compositionally biased region" description="Low complexity" evidence="1">
    <location>
        <begin position="109"/>
        <end position="127"/>
    </location>
</feature>
<gene>
    <name evidence="2" type="ORF">PHAECO_LOCUS2506</name>
</gene>
<keyword evidence="3" id="KW-1185">Reference proteome</keyword>
<dbReference type="OrthoDB" id="8197936at2759"/>
<feature type="compositionally biased region" description="Basic residues" evidence="1">
    <location>
        <begin position="932"/>
        <end position="941"/>
    </location>
</feature>
<feature type="compositionally biased region" description="Basic residues" evidence="1">
    <location>
        <begin position="254"/>
        <end position="264"/>
    </location>
</feature>
<feature type="compositionally biased region" description="Polar residues" evidence="1">
    <location>
        <begin position="944"/>
        <end position="957"/>
    </location>
</feature>
<reference evidence="2" key="1">
    <citation type="submission" date="2022-01" db="EMBL/GenBank/DDBJ databases">
        <authorList>
            <person name="King R."/>
        </authorList>
    </citation>
    <scope>NUCLEOTIDE SEQUENCE</scope>
</reference>
<feature type="region of interest" description="Disordered" evidence="1">
    <location>
        <begin position="686"/>
        <end position="742"/>
    </location>
</feature>
<protein>
    <submittedName>
        <fullName evidence="2">Uncharacterized protein</fullName>
    </submittedName>
</protein>
<feature type="compositionally biased region" description="Polar residues" evidence="1">
    <location>
        <begin position="66"/>
        <end position="78"/>
    </location>
</feature>
<feature type="region of interest" description="Disordered" evidence="1">
    <location>
        <begin position="99"/>
        <end position="132"/>
    </location>
</feature>
<feature type="compositionally biased region" description="Polar residues" evidence="1">
    <location>
        <begin position="265"/>
        <end position="274"/>
    </location>
</feature>
<feature type="compositionally biased region" description="Low complexity" evidence="1">
    <location>
        <begin position="293"/>
        <end position="319"/>
    </location>
</feature>
<feature type="region of interest" description="Disordered" evidence="1">
    <location>
        <begin position="897"/>
        <end position="957"/>
    </location>
</feature>
<feature type="compositionally biased region" description="Polar residues" evidence="1">
    <location>
        <begin position="320"/>
        <end position="330"/>
    </location>
</feature>
<organism evidence="2 3">
    <name type="scientific">Phaedon cochleariae</name>
    <name type="common">Mustard beetle</name>
    <dbReference type="NCBI Taxonomy" id="80249"/>
    <lineage>
        <taxon>Eukaryota</taxon>
        <taxon>Metazoa</taxon>
        <taxon>Ecdysozoa</taxon>
        <taxon>Arthropoda</taxon>
        <taxon>Hexapoda</taxon>
        <taxon>Insecta</taxon>
        <taxon>Pterygota</taxon>
        <taxon>Neoptera</taxon>
        <taxon>Endopterygota</taxon>
        <taxon>Coleoptera</taxon>
        <taxon>Polyphaga</taxon>
        <taxon>Cucujiformia</taxon>
        <taxon>Chrysomeloidea</taxon>
        <taxon>Chrysomelidae</taxon>
        <taxon>Chrysomelinae</taxon>
        <taxon>Chrysomelini</taxon>
        <taxon>Phaedon</taxon>
    </lineage>
</organism>